<gene>
    <name evidence="1" type="ORF">Dacsa_1721</name>
</gene>
<dbReference type="RefSeq" id="WP_015229382.1">
    <property type="nucleotide sequence ID" value="NC_019780.1"/>
</dbReference>
<accession>K9YVM1</accession>
<proteinExistence type="predicted"/>
<dbReference type="KEGG" id="dsl:Dacsa_1721"/>
<keyword evidence="2" id="KW-1185">Reference proteome</keyword>
<dbReference type="AlphaFoldDB" id="K9YVM1"/>
<dbReference type="OrthoDB" id="531624at2"/>
<dbReference type="eggNOG" id="COG0027">
    <property type="taxonomic scope" value="Bacteria"/>
</dbReference>
<dbReference type="STRING" id="13035.Dacsa_1721"/>
<reference evidence="1" key="1">
    <citation type="submission" date="2012-04" db="EMBL/GenBank/DDBJ databases">
        <title>Finished genome of Dactylococcopsis salina PCC 8305.</title>
        <authorList>
            <consortium name="US DOE Joint Genome Institute"/>
            <person name="Gugger M."/>
            <person name="Coursin T."/>
            <person name="Rippka R."/>
            <person name="Tandeau De Marsac N."/>
            <person name="Huntemann M."/>
            <person name="Wei C.-L."/>
            <person name="Han J."/>
            <person name="Detter J.C."/>
            <person name="Han C."/>
            <person name="Tapia R."/>
            <person name="Daligault H."/>
            <person name="Chen A."/>
            <person name="Krypides N."/>
            <person name="Mavromatis K."/>
            <person name="Markowitz V."/>
            <person name="Szeto E."/>
            <person name="Ivanova N."/>
            <person name="Ovchinnikova G."/>
            <person name="Pagani I."/>
            <person name="Pati A."/>
            <person name="Goodwin L."/>
            <person name="Peters L."/>
            <person name="Pitluck S."/>
            <person name="Woyke T."/>
            <person name="Kerfeld C."/>
        </authorList>
    </citation>
    <scope>NUCLEOTIDE SEQUENCE [LARGE SCALE GENOMIC DNA]</scope>
    <source>
        <strain evidence="1">PCC 8305</strain>
    </source>
</reference>
<sequence length="235" mass="26886">MYKVLITINAQQVSNQGTVLSTSPATQRMTAAFKDAIINQTNDENLVKIVASHQLLPQSEWYDPTDTNWLCCPLTIELPPQFEFPQAQLFKTFRDIKKTRQWVEEKLEFRTGNKIKSVWHGNYWLPIVLTAKGPMYGEVIGEGQLPNSYEQPVDFPDDKRQPLYNLGYQILDSLAAKPGVYLLQFGFRDEILVFDRVWPFPAAPALASIGIQQPDLYACHWQCLTQQPIRDLVIA</sequence>
<name>K9YVM1_DACS8</name>
<dbReference type="EMBL" id="CP003944">
    <property type="protein sequence ID" value="AFZ50385.1"/>
    <property type="molecule type" value="Genomic_DNA"/>
</dbReference>
<dbReference type="HOGENOM" id="CLU_1184088_0_0_3"/>
<evidence type="ECO:0000313" key="1">
    <source>
        <dbReference type="EMBL" id="AFZ50385.1"/>
    </source>
</evidence>
<organism evidence="1 2">
    <name type="scientific">Dactylococcopsis salina (strain PCC 8305)</name>
    <name type="common">Myxobactron salinum</name>
    <dbReference type="NCBI Taxonomy" id="13035"/>
    <lineage>
        <taxon>Bacteria</taxon>
        <taxon>Bacillati</taxon>
        <taxon>Cyanobacteriota</taxon>
        <taxon>Cyanophyceae</taxon>
        <taxon>Nodosilineales</taxon>
        <taxon>Cymatolegaceae</taxon>
        <taxon>Dactylococcopsis</taxon>
    </lineage>
</organism>
<dbReference type="Proteomes" id="UP000010482">
    <property type="component" value="Chromosome"/>
</dbReference>
<evidence type="ECO:0000313" key="2">
    <source>
        <dbReference type="Proteomes" id="UP000010482"/>
    </source>
</evidence>
<dbReference type="PATRIC" id="fig|13035.3.peg.1946"/>
<protein>
    <submittedName>
        <fullName evidence="1">Uncharacterized protein</fullName>
    </submittedName>
</protein>